<evidence type="ECO:0000256" key="6">
    <source>
        <dbReference type="SAM" id="Phobius"/>
    </source>
</evidence>
<keyword evidence="3" id="KW-0964">Secreted</keyword>
<feature type="domain" description="SpaA-like prealbumin fold" evidence="10">
    <location>
        <begin position="368"/>
        <end position="437"/>
    </location>
</feature>
<evidence type="ECO:0000259" key="9">
    <source>
        <dbReference type="Pfam" id="PF16569"/>
    </source>
</evidence>
<dbReference type="PANTHER" id="PTHR36108">
    <property type="entry name" value="COLOSSIN-B-RELATED"/>
    <property type="match status" value="1"/>
</dbReference>
<dbReference type="Pfam" id="PF16569">
    <property type="entry name" value="GramPos_pilinBB"/>
    <property type="match status" value="1"/>
</dbReference>
<name>A0A4R3TB08_9FIRM</name>
<evidence type="ECO:0000313" key="12">
    <source>
        <dbReference type="Proteomes" id="UP000295773"/>
    </source>
</evidence>
<evidence type="ECO:0000256" key="2">
    <source>
        <dbReference type="ARBA" id="ARBA00022512"/>
    </source>
</evidence>
<evidence type="ECO:0000259" key="10">
    <source>
        <dbReference type="Pfam" id="PF17802"/>
    </source>
</evidence>
<dbReference type="NCBIfam" id="TIGR04226">
    <property type="entry name" value="RrgB_K2N_iso_D2"/>
    <property type="match status" value="1"/>
</dbReference>
<dbReference type="AlphaFoldDB" id="A0A4R3TB08"/>
<organism evidence="11 12">
    <name type="scientific">Longicatena caecimuris</name>
    <dbReference type="NCBI Taxonomy" id="1796635"/>
    <lineage>
        <taxon>Bacteria</taxon>
        <taxon>Bacillati</taxon>
        <taxon>Bacillota</taxon>
        <taxon>Erysipelotrichia</taxon>
        <taxon>Erysipelotrichales</taxon>
        <taxon>Erysipelotrichaceae</taxon>
        <taxon>Longicatena</taxon>
    </lineage>
</organism>
<protein>
    <submittedName>
        <fullName evidence="11">LPXTG-motif cell wall-anchored protein/fimbrial isopeptide formation D2 family protein</fullName>
    </submittedName>
</protein>
<gene>
    <name evidence="11" type="ORF">EDD61_11236</name>
</gene>
<dbReference type="NCBIfam" id="NF033902">
    <property type="entry name" value="iso_D2_wall_anc"/>
    <property type="match status" value="1"/>
</dbReference>
<feature type="domain" description="Gram-positive cocci surface proteins LPxTG" evidence="8">
    <location>
        <begin position="480"/>
        <end position="519"/>
    </location>
</feature>
<dbReference type="Pfam" id="PF00746">
    <property type="entry name" value="Gram_pos_anchor"/>
    <property type="match status" value="1"/>
</dbReference>
<evidence type="ECO:0000256" key="5">
    <source>
        <dbReference type="ARBA" id="ARBA00023088"/>
    </source>
</evidence>
<dbReference type="InterPro" id="IPR041033">
    <property type="entry name" value="SpaA_PFL_dom_1"/>
</dbReference>
<dbReference type="NCBIfam" id="TIGR01167">
    <property type="entry name" value="LPXTG_anchor"/>
    <property type="match status" value="1"/>
</dbReference>
<dbReference type="InterPro" id="IPR013783">
    <property type="entry name" value="Ig-like_fold"/>
</dbReference>
<dbReference type="Pfam" id="PF17802">
    <property type="entry name" value="SpaA"/>
    <property type="match status" value="2"/>
</dbReference>
<evidence type="ECO:0000313" key="11">
    <source>
        <dbReference type="EMBL" id="TCU59008.1"/>
    </source>
</evidence>
<sequence>MKKTCSRVLMAIIASTAMTGGMFSHARPTQALEISAAPETTITQKSGSLTLHEYDLDKKPLAGASFSIYKVMSLTPGGTLDNYVSYTIEDDFKDVLKDITPDALGNYSTKELEELGKELSVKAAKIDALQEGTSDASGTITFNDLSLGYYLVVETQAPSGYVSGRPFLIAIPSSDNYQDDGQQGTHWIYDVEATPKNEQVSIDKDIIGTSDGSVKVGDHVQYQVKTKMPDYDDSYFGNKEHPAVFDIIDTMEDGLAIQKDVEHPITVTVGDQVIAEGETTYTLSAENKTGEDPDMIISFKEAFIKENGGKDVTVTYYAQVTEKAVQGQAGNENAASLRYDHKPQEITTSEKDTEKVYSFGIKVEKFTKEEDPRALSDAEFTLLASDGSDILGSAVTDEMGNLQFHNLDAGTYYLKETRSPAGYTLLAEPIKVEIIADVNAEGKATGSFTLKVNDKDVTTTTGEFTTQLDEESGTAIIAVENHKGFTLPSTGGAGISVFLIIGGIGILGISVVMMKKNKKQA</sequence>
<feature type="transmembrane region" description="Helical" evidence="6">
    <location>
        <begin position="493"/>
        <end position="514"/>
    </location>
</feature>
<feature type="domain" description="SpaA-like prealbumin fold" evidence="10">
    <location>
        <begin position="47"/>
        <end position="174"/>
    </location>
</feature>
<keyword evidence="2" id="KW-0134">Cell wall</keyword>
<evidence type="ECO:0000256" key="4">
    <source>
        <dbReference type="ARBA" id="ARBA00022729"/>
    </source>
</evidence>
<comment type="caution">
    <text evidence="11">The sequence shown here is derived from an EMBL/GenBank/DDBJ whole genome shotgun (WGS) entry which is preliminary data.</text>
</comment>
<proteinExistence type="inferred from homology"/>
<keyword evidence="6" id="KW-0812">Transmembrane</keyword>
<evidence type="ECO:0000256" key="3">
    <source>
        <dbReference type="ARBA" id="ARBA00022525"/>
    </source>
</evidence>
<keyword evidence="5" id="KW-0572">Peptidoglycan-anchor</keyword>
<keyword evidence="6" id="KW-0472">Membrane</keyword>
<feature type="domain" description="Gram-positive pilin backbone subunit 2 Cna-B-like" evidence="9">
    <location>
        <begin position="216"/>
        <end position="343"/>
    </location>
</feature>
<dbReference type="RefSeq" id="WP_132224943.1">
    <property type="nucleotide sequence ID" value="NZ_JANKBG010000012.1"/>
</dbReference>
<evidence type="ECO:0000256" key="1">
    <source>
        <dbReference type="ARBA" id="ARBA00007257"/>
    </source>
</evidence>
<dbReference type="InterPro" id="IPR019931">
    <property type="entry name" value="LPXTG_anchor"/>
</dbReference>
<accession>A0A4R3TB08</accession>
<feature type="signal peptide" evidence="7">
    <location>
        <begin position="1"/>
        <end position="26"/>
    </location>
</feature>
<keyword evidence="6" id="KW-1133">Transmembrane helix</keyword>
<dbReference type="InterPro" id="IPR026466">
    <property type="entry name" value="Fim_isopep_form_D2_dom"/>
</dbReference>
<dbReference type="InterPro" id="IPR032334">
    <property type="entry name" value="GramPos_pilinBB"/>
</dbReference>
<comment type="similarity">
    <text evidence="1">Belongs to the serine-aspartate repeat-containing protein (SDr) family.</text>
</comment>
<dbReference type="Gene3D" id="2.60.40.740">
    <property type="match status" value="1"/>
</dbReference>
<feature type="chain" id="PRO_5020780877" evidence="7">
    <location>
        <begin position="27"/>
        <end position="521"/>
    </location>
</feature>
<dbReference type="InterPro" id="IPR048052">
    <property type="entry name" value="FM1-like"/>
</dbReference>
<dbReference type="EMBL" id="SMBP01000012">
    <property type="protein sequence ID" value="TCU59008.1"/>
    <property type="molecule type" value="Genomic_DNA"/>
</dbReference>
<keyword evidence="12" id="KW-1185">Reference proteome</keyword>
<keyword evidence="4 7" id="KW-0732">Signal</keyword>
<dbReference type="PANTHER" id="PTHR36108:SF13">
    <property type="entry name" value="COLOSSIN-B-RELATED"/>
    <property type="match status" value="1"/>
</dbReference>
<dbReference type="SUPFAM" id="SSF49478">
    <property type="entry name" value="Cna protein B-type domain"/>
    <property type="match status" value="1"/>
</dbReference>
<dbReference type="Proteomes" id="UP000295773">
    <property type="component" value="Unassembled WGS sequence"/>
</dbReference>
<dbReference type="Gene3D" id="2.60.40.10">
    <property type="entry name" value="Immunoglobulins"/>
    <property type="match status" value="2"/>
</dbReference>
<reference evidence="11 12" key="1">
    <citation type="submission" date="2019-03" db="EMBL/GenBank/DDBJ databases">
        <title>Genomic Encyclopedia of Type Strains, Phase IV (KMG-IV): sequencing the most valuable type-strain genomes for metagenomic binning, comparative biology and taxonomic classification.</title>
        <authorList>
            <person name="Goeker M."/>
        </authorList>
    </citation>
    <scope>NUCLEOTIDE SEQUENCE [LARGE SCALE GENOMIC DNA]</scope>
    <source>
        <strain evidence="11 12">DSM 29481</strain>
    </source>
</reference>
<evidence type="ECO:0000259" key="8">
    <source>
        <dbReference type="Pfam" id="PF00746"/>
    </source>
</evidence>
<evidence type="ECO:0000256" key="7">
    <source>
        <dbReference type="SAM" id="SignalP"/>
    </source>
</evidence>